<comment type="subcellular location">
    <subcellularLocation>
        <location evidence="2">Cell outer membrane</location>
    </subcellularLocation>
    <subcellularLocation>
        <location evidence="1">Cell surface</location>
    </subcellularLocation>
</comment>
<dbReference type="InterPro" id="IPR005594">
    <property type="entry name" value="YadA_C"/>
</dbReference>
<evidence type="ECO:0000313" key="14">
    <source>
        <dbReference type="Proteomes" id="UP000056450"/>
    </source>
</evidence>
<feature type="non-terminal residue" evidence="13">
    <location>
        <position position="1"/>
    </location>
</feature>
<keyword evidence="10" id="KW-0998">Cell outer membrane</keyword>
<feature type="domain" description="Trimeric autotransporter adhesin YadA-like stalk" evidence="12">
    <location>
        <begin position="884"/>
        <end position="920"/>
    </location>
</feature>
<keyword evidence="4" id="KW-0813">Transport</keyword>
<evidence type="ECO:0000256" key="1">
    <source>
        <dbReference type="ARBA" id="ARBA00004241"/>
    </source>
</evidence>
<feature type="domain" description="Trimeric autotransporter adhesin YadA-like stalk" evidence="12">
    <location>
        <begin position="451"/>
        <end position="487"/>
    </location>
</feature>
<name>A0AAP1C5G8_9BURK</name>
<dbReference type="Pfam" id="PF03895">
    <property type="entry name" value="YadA_anchor"/>
    <property type="match status" value="1"/>
</dbReference>
<gene>
    <name evidence="13" type="ORF">WI41_13890</name>
</gene>
<dbReference type="AlphaFoldDB" id="A0AAP1C5G8"/>
<evidence type="ECO:0000256" key="4">
    <source>
        <dbReference type="ARBA" id="ARBA00022448"/>
    </source>
</evidence>
<evidence type="ECO:0000256" key="9">
    <source>
        <dbReference type="ARBA" id="ARBA00023136"/>
    </source>
</evidence>
<dbReference type="InterPro" id="IPR008635">
    <property type="entry name" value="Coiled_stalk_dom"/>
</dbReference>
<dbReference type="GO" id="GO:0009986">
    <property type="term" value="C:cell surface"/>
    <property type="evidence" value="ECO:0007669"/>
    <property type="project" value="UniProtKB-SubCell"/>
</dbReference>
<evidence type="ECO:0000259" key="12">
    <source>
        <dbReference type="Pfam" id="PF05662"/>
    </source>
</evidence>
<feature type="domain" description="Trimeric autotransporter adhesin YadA-like stalk" evidence="12">
    <location>
        <begin position="171"/>
        <end position="192"/>
    </location>
</feature>
<dbReference type="Gene3D" id="1.20.5.170">
    <property type="match status" value="5"/>
</dbReference>
<dbReference type="Gene3D" id="6.10.250.2030">
    <property type="match status" value="1"/>
</dbReference>
<evidence type="ECO:0000259" key="11">
    <source>
        <dbReference type="Pfam" id="PF03895"/>
    </source>
</evidence>
<sequence length="993" mass="97425">KDDGSTNFASVTLGGAGAKVPTVLHNVAKGVATTDAVNVSQLKGVTDALGGGAAIGTDGSVKAPVYTVDGKEYANVGDALEAAAASGGGTSENAVVYDGTTKDKVTLAGGKTGTTLSNVKAGTLDMDAVNVSQLKSSGLIGEDGKSLSAVVYDGTTKDKVTLAGGKTGTTLSNVKAGTLDMDAVNVSQLKSSGLIGEDGKSLSAVVYDGATKDKVTLAGGTTGTTITNVKAGTLTSTSKDAVNGAQLFATNESLGALEESLKDGGVIDGTTGESLAVVYDGTTKDKVTLAGGKTGTTLSNVKAGTLDMDAVNVSQLKSSGLIGEDGKSLSAVVYDKKDDGSTNFASVTLGGAGAKVPTVLHSVAKGVASTDAVNVSQLKGVTDALGGGAGIGTDGSVKAPVYTVDGKEYANVGDALEAAAASGGGTSENAVVYDGATKDKVTLAGKAGTLINNVANGSLTADSSDAVNGAQLNAVAKSVSEHFGAGAALDTATGKITAPSYTLAGANGGTETYHNVGDALENLDGRTSENTNQIDSLQRSLANAVQYDDETHAEVTFGGKGAAAPVTLKNVADGADDTDAVNVRQLKSAGLIGGDGTLLAAVTYDKHDDGTTNYSSVTLGGTDATAPVTLHNVAKGVASTDAVNVSQLTGVTTALGGGAKLDPQTGEIVAPTYEVGGNTYHNVGDAFTDIDNRVTNIQNNLGESVNLAGVVAYDKHPDGTPNFGSITLGNGVVSGPVTLTNVADGKSQYDAVNYGQLSALQGQVDEIHDRVIAAEVPGGSGGAVGNGLIDGTGGKGDTAGDVVAPKPGTGNANVSAGSNSQVANGVNDGTAVGAHASVKSNGGTAIGQGATVSAGASNAVAIGQGSVANEANTVSIGSDGHTRRLVNVADGVKATDAVSKGQFDRAMGGMQGQIDGMARNAYSGVAAATALTMIPGVDPGKNLSFGIGAASYKGYQAVAMGGEARITENLKMKAGVSLSSGGNVVGAGASYQW</sequence>
<dbReference type="Pfam" id="PF05662">
    <property type="entry name" value="YadA_stalk"/>
    <property type="match status" value="11"/>
</dbReference>
<dbReference type="InterPro" id="IPR045584">
    <property type="entry name" value="Pilin-like"/>
</dbReference>
<proteinExistence type="inferred from homology"/>
<feature type="domain" description="Trimeric autotransporter adhesin YadA-like C-terminal membrane anchor" evidence="11">
    <location>
        <begin position="935"/>
        <end position="993"/>
    </location>
</feature>
<feature type="domain" description="Trimeric autotransporter adhesin YadA-like stalk" evidence="12">
    <location>
        <begin position="298"/>
        <end position="319"/>
    </location>
</feature>
<dbReference type="Gene3D" id="2.150.10.10">
    <property type="entry name" value="Serralysin-like metalloprotease, C-terminal"/>
    <property type="match status" value="1"/>
</dbReference>
<evidence type="ECO:0000313" key="13">
    <source>
        <dbReference type="EMBL" id="KVA08944.1"/>
    </source>
</evidence>
<keyword evidence="8" id="KW-0653">Protein transport</keyword>
<evidence type="ECO:0008006" key="15">
    <source>
        <dbReference type="Google" id="ProtNLM"/>
    </source>
</evidence>
<dbReference type="Gene3D" id="3.30.1300.30">
    <property type="entry name" value="GSPII I/J protein-like"/>
    <property type="match status" value="1"/>
</dbReference>
<dbReference type="InterPro" id="IPR011049">
    <property type="entry name" value="Serralysin-like_metalloprot_C"/>
</dbReference>
<keyword evidence="9" id="KW-0472">Membrane</keyword>
<dbReference type="Gene3D" id="6.10.250.2040">
    <property type="match status" value="4"/>
</dbReference>
<evidence type="ECO:0000256" key="2">
    <source>
        <dbReference type="ARBA" id="ARBA00004442"/>
    </source>
</evidence>
<dbReference type="EMBL" id="LOTQ01000018">
    <property type="protein sequence ID" value="KVA08944.1"/>
    <property type="molecule type" value="Genomic_DNA"/>
</dbReference>
<evidence type="ECO:0000256" key="10">
    <source>
        <dbReference type="ARBA" id="ARBA00023237"/>
    </source>
</evidence>
<feature type="domain" description="Trimeric autotransporter adhesin YadA-like stalk" evidence="12">
    <location>
        <begin position="631"/>
        <end position="659"/>
    </location>
</feature>
<feature type="domain" description="Trimeric autotransporter adhesin YadA-like stalk" evidence="12">
    <location>
        <begin position="739"/>
        <end position="766"/>
    </location>
</feature>
<feature type="domain" description="Trimeric autotransporter adhesin YadA-like stalk" evidence="12">
    <location>
        <begin position="25"/>
        <end position="62"/>
    </location>
</feature>
<evidence type="ECO:0000256" key="7">
    <source>
        <dbReference type="ARBA" id="ARBA00022729"/>
    </source>
</evidence>
<dbReference type="GO" id="GO:0015031">
    <property type="term" value="P:protein transport"/>
    <property type="evidence" value="ECO:0007669"/>
    <property type="project" value="UniProtKB-KW"/>
</dbReference>
<dbReference type="Proteomes" id="UP000056450">
    <property type="component" value="Unassembled WGS sequence"/>
</dbReference>
<dbReference type="SUPFAM" id="SSF54523">
    <property type="entry name" value="Pili subunits"/>
    <property type="match status" value="1"/>
</dbReference>
<dbReference type="SUPFAM" id="SSF101967">
    <property type="entry name" value="Adhesin YadA, collagen-binding domain"/>
    <property type="match status" value="5"/>
</dbReference>
<feature type="domain" description="Trimeric autotransporter adhesin YadA-like stalk" evidence="12">
    <location>
        <begin position="116"/>
        <end position="137"/>
    </location>
</feature>
<comment type="similarity">
    <text evidence="3">Belongs to the autotransporter-2 (AT-2) (TC 1.B.40) family.</text>
</comment>
<feature type="domain" description="Trimeric autotransporter adhesin YadA-like stalk" evidence="12">
    <location>
        <begin position="363"/>
        <end position="399"/>
    </location>
</feature>
<protein>
    <recommendedName>
        <fullName evidence="15">Adhesin</fullName>
    </recommendedName>
</protein>
<keyword evidence="6" id="KW-0812">Transmembrane</keyword>
<evidence type="ECO:0000256" key="8">
    <source>
        <dbReference type="ARBA" id="ARBA00022927"/>
    </source>
</evidence>
<evidence type="ECO:0000256" key="3">
    <source>
        <dbReference type="ARBA" id="ARBA00005848"/>
    </source>
</evidence>
<feature type="domain" description="Trimeric autotransporter adhesin YadA-like stalk" evidence="12">
    <location>
        <begin position="569"/>
        <end position="589"/>
    </location>
</feature>
<dbReference type="GO" id="GO:0009279">
    <property type="term" value="C:cell outer membrane"/>
    <property type="evidence" value="ECO:0007669"/>
    <property type="project" value="UniProtKB-SubCell"/>
</dbReference>
<evidence type="ECO:0000256" key="6">
    <source>
        <dbReference type="ARBA" id="ARBA00022692"/>
    </source>
</evidence>
<comment type="caution">
    <text evidence="13">The sequence shown here is derived from an EMBL/GenBank/DDBJ whole genome shotgun (WGS) entry which is preliminary data.</text>
</comment>
<accession>A0AAP1C5G8</accession>
<feature type="domain" description="Trimeric autotransporter adhesin YadA-like stalk" evidence="12">
    <location>
        <begin position="226"/>
        <end position="263"/>
    </location>
</feature>
<reference evidence="13 14" key="1">
    <citation type="submission" date="2015-11" db="EMBL/GenBank/DDBJ databases">
        <title>Expanding the genomic diversity of Burkholderia species for the development of highly accurate diagnostics.</title>
        <authorList>
            <person name="Sahl J."/>
            <person name="Keim P."/>
            <person name="Wagner D."/>
        </authorList>
    </citation>
    <scope>NUCLEOTIDE SEQUENCE [LARGE SCALE GENOMIC DNA]</scope>
    <source>
        <strain evidence="13 14">RF32-BP12</strain>
    </source>
</reference>
<keyword evidence="5" id="KW-1134">Transmembrane beta strand</keyword>
<organism evidence="13 14">
    <name type="scientific">Burkholderia latens</name>
    <dbReference type="NCBI Taxonomy" id="488446"/>
    <lineage>
        <taxon>Bacteria</taxon>
        <taxon>Pseudomonadati</taxon>
        <taxon>Pseudomonadota</taxon>
        <taxon>Betaproteobacteria</taxon>
        <taxon>Burkholderiales</taxon>
        <taxon>Burkholderiaceae</taxon>
        <taxon>Burkholderia</taxon>
        <taxon>Burkholderia cepacia complex</taxon>
    </lineage>
</organism>
<evidence type="ECO:0000256" key="5">
    <source>
        <dbReference type="ARBA" id="ARBA00022452"/>
    </source>
</evidence>
<keyword evidence="7" id="KW-0732">Signal</keyword>